<evidence type="ECO:0000256" key="4">
    <source>
        <dbReference type="ARBA" id="ARBA00023186"/>
    </source>
</evidence>
<evidence type="ECO:0000313" key="6">
    <source>
        <dbReference type="EMBL" id="WEK54347.1"/>
    </source>
</evidence>
<dbReference type="SUPFAM" id="SSF109604">
    <property type="entry name" value="HD-domain/PDEase-like"/>
    <property type="match status" value="1"/>
</dbReference>
<evidence type="ECO:0000256" key="2">
    <source>
        <dbReference type="ARBA" id="ARBA00022741"/>
    </source>
</evidence>
<keyword evidence="7" id="KW-1185">Reference proteome</keyword>
<evidence type="ECO:0000313" key="7">
    <source>
        <dbReference type="Proteomes" id="UP001178662"/>
    </source>
</evidence>
<dbReference type="Gene3D" id="3.30.565.10">
    <property type="entry name" value="Histidine kinase-like ATPase, C-terminal domain"/>
    <property type="match status" value="1"/>
</dbReference>
<evidence type="ECO:0000256" key="1">
    <source>
        <dbReference type="ARBA" id="ARBA00008239"/>
    </source>
</evidence>
<comment type="similarity">
    <text evidence="1">Belongs to the heat shock protein 90 family.</text>
</comment>
<protein>
    <submittedName>
        <fullName evidence="6">ATP-binding protein</fullName>
    </submittedName>
</protein>
<dbReference type="Proteomes" id="UP001178662">
    <property type="component" value="Chromosome"/>
</dbReference>
<sequence length="968" mass="112931">MQISDIALVQYLKSKSPLYYGKILELKESVANWLSYIPQTFPHYTRHTVEHSEEIILQMSKLLFKDNEFEQPVLRLSSVEVFILIVSAYLHDSGMVVSDKEKLKIIQSEQWRIFVNGSGKKRWDEIEVTRTSDTLEQSVKDFIADLQTRFLIAEYIRKNHHIRAVDILVQNHNLLGKFSFDDPALFKTIADVCVAHGLKHFELDNNDIYPDRRDIRGEEVNVRFLAILLRIGDLLDMTYDRACPLLLNAACPLPADSLAHWTQYQRIYHRLTAYDRIELVAKCNTQDEHRFLQDWCQWLVEEINNASILMSKVSRHSRWIAPVVTIGKNNSTIKIEPNDTAKYIPSEWKFELDHDAVFQRLILDVNKDEKEFLREILQNAFDATRCKIYEDLKQEGKSLPSYSNEIDEVIRNKYPINIRLESLKVMHPLSGEEYSKQLLIVEDNGIGMSSEIIKRYFLQVGRSYYSSEDFQRNYSFKPISQFGVGFLSVFAVSENVTVDTYKANSKQGEGSVRLTLSGPKSYLLTERSDRRISGTKIDILLDIEFGEDELVSLVSGWCKKVEFPIYINQYGKETLIQAENHRELINNSATLLEDVEFRTSAYPIKREGVFGEIYVFSVIKNNIDRWDHWEWSNYTYIKSHPLAELPEIPNNLTCLHGIAFSESPYPSGPFRFRIDYRGNSHKQNLSRQHIDQMGNDLDDPVILERFIEIVENHLKNSPVNNSPDGWHYIHSILDHAPQLVLHFKDYPLIRMYIDGDTKVISLNEFESLEEFATITDISLRYDKSRTDVVTINDLAQDTDLPTLLEDDLNMLSRSIKVFNDRYPYKVEKIINKRNVTTYWKKGRRKIIGETGSRRYRDKFIVTSYLDDKIIGFRLFDNRQDEILILNENNKLVNWILKIQIFIDREDNAIVSSAYNKLLELLKTPVKIAGYQCEELMNQIKKWGEIPNLPDELIPPQVEISRAMFLEYV</sequence>
<keyword evidence="2" id="KW-0547">Nucleotide-binding</keyword>
<dbReference type="GO" id="GO:0016887">
    <property type="term" value="F:ATP hydrolysis activity"/>
    <property type="evidence" value="ECO:0007669"/>
    <property type="project" value="InterPro"/>
</dbReference>
<keyword evidence="3 6" id="KW-0067">ATP-binding</keyword>
<name>A0AA95EX29_9BACL</name>
<dbReference type="EMBL" id="CP119317">
    <property type="protein sequence ID" value="WEK54347.1"/>
    <property type="molecule type" value="Genomic_DNA"/>
</dbReference>
<dbReference type="AlphaFoldDB" id="A0AA95EX29"/>
<dbReference type="InterPro" id="IPR036890">
    <property type="entry name" value="HATPase_C_sf"/>
</dbReference>
<dbReference type="GO" id="GO:0051082">
    <property type="term" value="F:unfolded protein binding"/>
    <property type="evidence" value="ECO:0007669"/>
    <property type="project" value="InterPro"/>
</dbReference>
<dbReference type="GO" id="GO:0140662">
    <property type="term" value="F:ATP-dependent protein folding chaperone"/>
    <property type="evidence" value="ECO:0007669"/>
    <property type="project" value="InterPro"/>
</dbReference>
<accession>A0AA95EX29</accession>
<dbReference type="GO" id="GO:0005524">
    <property type="term" value="F:ATP binding"/>
    <property type="evidence" value="ECO:0007669"/>
    <property type="project" value="UniProtKB-KW"/>
</dbReference>
<organism evidence="6 7">
    <name type="scientific">Candidatus Cohnella colombiensis</name>
    <dbReference type="NCBI Taxonomy" id="3121368"/>
    <lineage>
        <taxon>Bacteria</taxon>
        <taxon>Bacillati</taxon>
        <taxon>Bacillota</taxon>
        <taxon>Bacilli</taxon>
        <taxon>Bacillales</taxon>
        <taxon>Paenibacillaceae</taxon>
        <taxon>Cohnella</taxon>
    </lineage>
</organism>
<keyword evidence="4" id="KW-0143">Chaperone</keyword>
<dbReference type="InterPro" id="IPR056471">
    <property type="entry name" value="HD-CE"/>
</dbReference>
<dbReference type="InterPro" id="IPR001404">
    <property type="entry name" value="Hsp90_fam"/>
</dbReference>
<dbReference type="SUPFAM" id="SSF55874">
    <property type="entry name" value="ATPase domain of HSP90 chaperone/DNA topoisomerase II/histidine kinase"/>
    <property type="match status" value="1"/>
</dbReference>
<dbReference type="PANTHER" id="PTHR11528">
    <property type="entry name" value="HEAT SHOCK PROTEIN 90 FAMILY MEMBER"/>
    <property type="match status" value="1"/>
</dbReference>
<proteinExistence type="inferred from homology"/>
<reference evidence="6" key="1">
    <citation type="submission" date="2023-03" db="EMBL/GenBank/DDBJ databases">
        <title>Andean soil-derived lignocellulolytic bacterial consortium as a source of novel taxa and putative plastic-active enzymes.</title>
        <authorList>
            <person name="Diaz-Garcia L."/>
            <person name="Chuvochina M."/>
            <person name="Feuerriegel G."/>
            <person name="Bunk B."/>
            <person name="Sproer C."/>
            <person name="Streit W.R."/>
            <person name="Rodriguez L.M."/>
            <person name="Overmann J."/>
            <person name="Jimenez D.J."/>
        </authorList>
    </citation>
    <scope>NUCLEOTIDE SEQUENCE</scope>
    <source>
        <strain evidence="6">MAG 2441</strain>
    </source>
</reference>
<gene>
    <name evidence="6" type="ORF">P0Y55_17715</name>
</gene>
<feature type="domain" description="HD-CE" evidence="5">
    <location>
        <begin position="41"/>
        <end position="305"/>
    </location>
</feature>
<evidence type="ECO:0000256" key="3">
    <source>
        <dbReference type="ARBA" id="ARBA00022840"/>
    </source>
</evidence>
<evidence type="ECO:0000259" key="5">
    <source>
        <dbReference type="Pfam" id="PF24391"/>
    </source>
</evidence>
<dbReference type="Pfam" id="PF13589">
    <property type="entry name" value="HATPase_c_3"/>
    <property type="match status" value="1"/>
</dbReference>
<dbReference type="Pfam" id="PF24391">
    <property type="entry name" value="HD-CE"/>
    <property type="match status" value="1"/>
</dbReference>